<dbReference type="Proteomes" id="UP000230935">
    <property type="component" value="Unassembled WGS sequence"/>
</dbReference>
<feature type="transmembrane region" description="Helical" evidence="1">
    <location>
        <begin position="100"/>
        <end position="120"/>
    </location>
</feature>
<dbReference type="AlphaFoldDB" id="A0A2H0W2A8"/>
<name>A0A2H0W2A8_9BACT</name>
<evidence type="ECO:0008006" key="4">
    <source>
        <dbReference type="Google" id="ProtNLM"/>
    </source>
</evidence>
<organism evidence="2 3">
    <name type="scientific">Candidatus Buchananbacteria bacterium CG10_big_fil_rev_8_21_14_0_10_42_9</name>
    <dbReference type="NCBI Taxonomy" id="1974526"/>
    <lineage>
        <taxon>Bacteria</taxon>
        <taxon>Candidatus Buchananiibacteriota</taxon>
    </lineage>
</organism>
<accession>A0A2H0W2A8</accession>
<dbReference type="EMBL" id="PEZZ01000004">
    <property type="protein sequence ID" value="PIS05502.1"/>
    <property type="molecule type" value="Genomic_DNA"/>
</dbReference>
<reference evidence="3" key="1">
    <citation type="submission" date="2017-09" db="EMBL/GenBank/DDBJ databases">
        <title>Depth-based differentiation of microbial function through sediment-hosted aquifers and enrichment of novel symbionts in the deep terrestrial subsurface.</title>
        <authorList>
            <person name="Probst A.J."/>
            <person name="Ladd B."/>
            <person name="Jarett J.K."/>
            <person name="Geller-Mcgrath D.E."/>
            <person name="Sieber C.M.K."/>
            <person name="Emerson J.B."/>
            <person name="Anantharaman K."/>
            <person name="Thomas B.C."/>
            <person name="Malmstrom R."/>
            <person name="Stieglmeier M."/>
            <person name="Klingl A."/>
            <person name="Woyke T."/>
            <person name="Ryan C.M."/>
            <person name="Banfield J.F."/>
        </authorList>
    </citation>
    <scope>NUCLEOTIDE SEQUENCE [LARGE SCALE GENOMIC DNA]</scope>
</reference>
<sequence length="167" mass="19487">MWHKIFIIGIIFIIGFLQVSFIQSLPAPWHHVNLMLATITFLAFRRTAWRLWSAALIFGLILDLYSFYLFGVVAASIVFISIINRLLYLNFFTNRALMSFMAMGFLNVVAYSLIIRLISLTQNSYWPPFSTVIVNMFWSTILTEALVIVFFVVQQMHYRRNQIHSHG</sequence>
<comment type="caution">
    <text evidence="2">The sequence shown here is derived from an EMBL/GenBank/DDBJ whole genome shotgun (WGS) entry which is preliminary data.</text>
</comment>
<keyword evidence="1" id="KW-0812">Transmembrane</keyword>
<protein>
    <recommendedName>
        <fullName evidence="4">Rod shape-determining protein MreD</fullName>
    </recommendedName>
</protein>
<feature type="transmembrane region" description="Helical" evidence="1">
    <location>
        <begin position="6"/>
        <end position="22"/>
    </location>
</feature>
<evidence type="ECO:0000313" key="3">
    <source>
        <dbReference type="Proteomes" id="UP000230935"/>
    </source>
</evidence>
<evidence type="ECO:0000256" key="1">
    <source>
        <dbReference type="SAM" id="Phobius"/>
    </source>
</evidence>
<feature type="transmembrane region" description="Helical" evidence="1">
    <location>
        <begin position="67"/>
        <end position="88"/>
    </location>
</feature>
<proteinExistence type="predicted"/>
<keyword evidence="1" id="KW-1133">Transmembrane helix</keyword>
<feature type="transmembrane region" description="Helical" evidence="1">
    <location>
        <begin position="132"/>
        <end position="153"/>
    </location>
</feature>
<gene>
    <name evidence="2" type="ORF">COT81_00610</name>
</gene>
<keyword evidence="1" id="KW-0472">Membrane</keyword>
<evidence type="ECO:0000313" key="2">
    <source>
        <dbReference type="EMBL" id="PIS05502.1"/>
    </source>
</evidence>